<feature type="region of interest" description="Disordered" evidence="4">
    <location>
        <begin position="57"/>
        <end position="78"/>
    </location>
</feature>
<feature type="domain" description="ETS" evidence="5">
    <location>
        <begin position="226"/>
        <end position="307"/>
    </location>
</feature>
<keyword evidence="2 3" id="KW-0238">DNA-binding</keyword>
<dbReference type="GeneID" id="136807266"/>
<evidence type="ECO:0000256" key="1">
    <source>
        <dbReference type="ARBA" id="ARBA00005562"/>
    </source>
</evidence>
<dbReference type="InterPro" id="IPR036390">
    <property type="entry name" value="WH_DNA-bd_sf"/>
</dbReference>
<dbReference type="Proteomes" id="UP000594262">
    <property type="component" value="Unplaced"/>
</dbReference>
<dbReference type="OrthoDB" id="5977888at2759"/>
<dbReference type="PANTHER" id="PTHR11849">
    <property type="entry name" value="ETS"/>
    <property type="match status" value="1"/>
</dbReference>
<dbReference type="GO" id="GO:0043565">
    <property type="term" value="F:sequence-specific DNA binding"/>
    <property type="evidence" value="ECO:0007669"/>
    <property type="project" value="InterPro"/>
</dbReference>
<keyword evidence="3" id="KW-0539">Nucleus</keyword>
<dbReference type="InterPro" id="IPR036388">
    <property type="entry name" value="WH-like_DNA-bd_sf"/>
</dbReference>
<dbReference type="RefSeq" id="XP_066919967.1">
    <property type="nucleotide sequence ID" value="XM_067063866.1"/>
</dbReference>
<evidence type="ECO:0000259" key="5">
    <source>
        <dbReference type="PROSITE" id="PS50061"/>
    </source>
</evidence>
<accession>A0A7M5V0L7</accession>
<evidence type="ECO:0000313" key="6">
    <source>
        <dbReference type="EnsemblMetazoa" id="CLYHEMP001416.1"/>
    </source>
</evidence>
<comment type="subcellular location">
    <subcellularLocation>
        <location evidence="3">Nucleus</location>
    </subcellularLocation>
</comment>
<dbReference type="SUPFAM" id="SSF46785">
    <property type="entry name" value="Winged helix' DNA-binding domain"/>
    <property type="match status" value="1"/>
</dbReference>
<feature type="compositionally biased region" description="Low complexity" evidence="4">
    <location>
        <begin position="57"/>
        <end position="70"/>
    </location>
</feature>
<dbReference type="Pfam" id="PF00178">
    <property type="entry name" value="Ets"/>
    <property type="match status" value="1"/>
</dbReference>
<dbReference type="GO" id="GO:0000981">
    <property type="term" value="F:DNA-binding transcription factor activity, RNA polymerase II-specific"/>
    <property type="evidence" value="ECO:0007669"/>
    <property type="project" value="TreeGrafter"/>
</dbReference>
<evidence type="ECO:0000256" key="4">
    <source>
        <dbReference type="SAM" id="MobiDB-lite"/>
    </source>
</evidence>
<sequence>MMKTKGLSHHSHSRFTPLYHPYYQTPVYNNMKTCSAGYMDTTPMPFNNFSASTSFYESESEESFPGSPFSNTGEQSFEGDLSTIDFSDLLNIQKHEQDDQNQTNQLQQILEQVSREAALQPLDPVDISYSYNLSPTHTPPCFRAVSHDSYPSPNYQPREEQPYPSPTYNHREEPFQSPNFHQMQPPVPSPPSPPRNIKTFEIKVESGKPDPPQKRRSNSEDSNDKIRLYEFVLQLLNEERADCIRWLCPIEGEFEITNSAKIAQLWGEVKKNPTMTYEKFARALRHYYKLGILINYKHKEKLRYKFSQDILQKNKRTDA</sequence>
<proteinExistence type="inferred from homology"/>
<dbReference type="GO" id="GO:0005634">
    <property type="term" value="C:nucleus"/>
    <property type="evidence" value="ECO:0007669"/>
    <property type="project" value="UniProtKB-SubCell"/>
</dbReference>
<evidence type="ECO:0000256" key="2">
    <source>
        <dbReference type="ARBA" id="ARBA00023125"/>
    </source>
</evidence>
<dbReference type="PRINTS" id="PR00454">
    <property type="entry name" value="ETSDOMAIN"/>
</dbReference>
<dbReference type="GO" id="GO:0030154">
    <property type="term" value="P:cell differentiation"/>
    <property type="evidence" value="ECO:0007669"/>
    <property type="project" value="TreeGrafter"/>
</dbReference>
<dbReference type="PROSITE" id="PS50061">
    <property type="entry name" value="ETS_DOMAIN_3"/>
    <property type="match status" value="1"/>
</dbReference>
<comment type="similarity">
    <text evidence="1 3">Belongs to the ETS family.</text>
</comment>
<feature type="region of interest" description="Disordered" evidence="4">
    <location>
        <begin position="142"/>
        <end position="197"/>
    </location>
</feature>
<dbReference type="InterPro" id="IPR000418">
    <property type="entry name" value="Ets_dom"/>
</dbReference>
<protein>
    <recommendedName>
        <fullName evidence="5">ETS domain-containing protein</fullName>
    </recommendedName>
</protein>
<organism evidence="6 7">
    <name type="scientific">Clytia hemisphaerica</name>
    <dbReference type="NCBI Taxonomy" id="252671"/>
    <lineage>
        <taxon>Eukaryota</taxon>
        <taxon>Metazoa</taxon>
        <taxon>Cnidaria</taxon>
        <taxon>Hydrozoa</taxon>
        <taxon>Hydroidolina</taxon>
        <taxon>Leptothecata</taxon>
        <taxon>Obeliida</taxon>
        <taxon>Clytiidae</taxon>
        <taxon>Clytia</taxon>
    </lineage>
</organism>
<dbReference type="AlphaFoldDB" id="A0A7M5V0L7"/>
<dbReference type="Gene3D" id="1.10.10.10">
    <property type="entry name" value="Winged helix-like DNA-binding domain superfamily/Winged helix DNA-binding domain"/>
    <property type="match status" value="1"/>
</dbReference>
<reference evidence="6" key="1">
    <citation type="submission" date="2021-01" db="UniProtKB">
        <authorList>
            <consortium name="EnsemblMetazoa"/>
        </authorList>
    </citation>
    <scope>IDENTIFICATION</scope>
</reference>
<feature type="compositionally biased region" description="Pro residues" evidence="4">
    <location>
        <begin position="185"/>
        <end position="194"/>
    </location>
</feature>
<dbReference type="SMART" id="SM00413">
    <property type="entry name" value="ETS"/>
    <property type="match status" value="1"/>
</dbReference>
<keyword evidence="7" id="KW-1185">Reference proteome</keyword>
<dbReference type="EnsemblMetazoa" id="CLYHEMT001416.1">
    <property type="protein sequence ID" value="CLYHEMP001416.1"/>
    <property type="gene ID" value="CLYHEMG001416"/>
</dbReference>
<evidence type="ECO:0000313" key="7">
    <source>
        <dbReference type="Proteomes" id="UP000594262"/>
    </source>
</evidence>
<evidence type="ECO:0000256" key="3">
    <source>
        <dbReference type="RuleBase" id="RU004019"/>
    </source>
</evidence>
<dbReference type="InterPro" id="IPR046328">
    <property type="entry name" value="ETS_fam"/>
</dbReference>
<name>A0A7M5V0L7_9CNID</name>